<keyword evidence="2" id="KW-1185">Reference proteome</keyword>
<dbReference type="AlphaFoldDB" id="K3YNU9"/>
<accession>K3YNU9</accession>
<sequence>MTDVHMDGKDPIADKLLQLLPLMLAPHPSWKINHCIRYCFGCNAVNLVRSSSVYCINKPLHQASDCNNNKHGEGS</sequence>
<dbReference type="HOGENOM" id="CLU_2675761_0_0_1"/>
<dbReference type="Proteomes" id="UP000004995">
    <property type="component" value="Unassembled WGS sequence"/>
</dbReference>
<dbReference type="EnsemblPlants" id="KQL00318">
    <property type="protein sequence ID" value="KQL00318"/>
    <property type="gene ID" value="SETIT_015941mg"/>
</dbReference>
<organism evidence="1 2">
    <name type="scientific">Setaria italica</name>
    <name type="common">Foxtail millet</name>
    <name type="synonym">Panicum italicum</name>
    <dbReference type="NCBI Taxonomy" id="4555"/>
    <lineage>
        <taxon>Eukaryota</taxon>
        <taxon>Viridiplantae</taxon>
        <taxon>Streptophyta</taxon>
        <taxon>Embryophyta</taxon>
        <taxon>Tracheophyta</taxon>
        <taxon>Spermatophyta</taxon>
        <taxon>Magnoliopsida</taxon>
        <taxon>Liliopsida</taxon>
        <taxon>Poales</taxon>
        <taxon>Poaceae</taxon>
        <taxon>PACMAD clade</taxon>
        <taxon>Panicoideae</taxon>
        <taxon>Panicodae</taxon>
        <taxon>Paniceae</taxon>
        <taxon>Cenchrinae</taxon>
        <taxon>Setaria</taxon>
    </lineage>
</organism>
<protein>
    <submittedName>
        <fullName evidence="1">Uncharacterized protein</fullName>
    </submittedName>
</protein>
<name>K3YNU9_SETIT</name>
<proteinExistence type="predicted"/>
<dbReference type="EMBL" id="AGNK02003496">
    <property type="status" value="NOT_ANNOTATED_CDS"/>
    <property type="molecule type" value="Genomic_DNA"/>
</dbReference>
<dbReference type="Gramene" id="KQL00318">
    <property type="protein sequence ID" value="KQL00318"/>
    <property type="gene ID" value="SETIT_015941mg"/>
</dbReference>
<dbReference type="InParanoid" id="K3YNU9"/>
<reference evidence="2" key="1">
    <citation type="journal article" date="2012" name="Nat. Biotechnol.">
        <title>Reference genome sequence of the model plant Setaria.</title>
        <authorList>
            <person name="Bennetzen J.L."/>
            <person name="Schmutz J."/>
            <person name="Wang H."/>
            <person name="Percifield R."/>
            <person name="Hawkins J."/>
            <person name="Pontaroli A.C."/>
            <person name="Estep M."/>
            <person name="Feng L."/>
            <person name="Vaughn J.N."/>
            <person name="Grimwood J."/>
            <person name="Jenkins J."/>
            <person name="Barry K."/>
            <person name="Lindquist E."/>
            <person name="Hellsten U."/>
            <person name="Deshpande S."/>
            <person name="Wang X."/>
            <person name="Wu X."/>
            <person name="Mitros T."/>
            <person name="Triplett J."/>
            <person name="Yang X."/>
            <person name="Ye C.Y."/>
            <person name="Mauro-Herrera M."/>
            <person name="Wang L."/>
            <person name="Li P."/>
            <person name="Sharma M."/>
            <person name="Sharma R."/>
            <person name="Ronald P.C."/>
            <person name="Panaud O."/>
            <person name="Kellogg E.A."/>
            <person name="Brutnell T.P."/>
            <person name="Doust A.N."/>
            <person name="Tuskan G.A."/>
            <person name="Rokhsar D."/>
            <person name="Devos K.M."/>
        </authorList>
    </citation>
    <scope>NUCLEOTIDE SEQUENCE [LARGE SCALE GENOMIC DNA]</scope>
    <source>
        <strain evidence="2">cv. Yugu1</strain>
    </source>
</reference>
<reference evidence="1" key="2">
    <citation type="submission" date="2018-08" db="UniProtKB">
        <authorList>
            <consortium name="EnsemblPlants"/>
        </authorList>
    </citation>
    <scope>IDENTIFICATION</scope>
    <source>
        <strain evidence="1">Yugu1</strain>
    </source>
</reference>
<evidence type="ECO:0000313" key="2">
    <source>
        <dbReference type="Proteomes" id="UP000004995"/>
    </source>
</evidence>
<evidence type="ECO:0000313" key="1">
    <source>
        <dbReference type="EnsemblPlants" id="KQL00318"/>
    </source>
</evidence>